<comment type="similarity">
    <text evidence="2 7">Belongs to the FPP/GGPP synthase family.</text>
</comment>
<evidence type="ECO:0000313" key="8">
    <source>
        <dbReference type="EMBL" id="EDO07087.1"/>
    </source>
</evidence>
<dbReference type="PROSITE" id="PS00444">
    <property type="entry name" value="POLYPRENYL_SYNTHASE_2"/>
    <property type="match status" value="1"/>
</dbReference>
<dbReference type="PANTHER" id="PTHR12001">
    <property type="entry name" value="GERANYLGERANYL PYROPHOSPHATE SYNTHASE"/>
    <property type="match status" value="1"/>
</dbReference>
<dbReference type="InterPro" id="IPR033749">
    <property type="entry name" value="Polyprenyl_synt_CS"/>
</dbReference>
<dbReference type="KEGG" id="bbo:BBOV_IV007310"/>
<gene>
    <name evidence="8" type="ORF">BBOV_IV007310</name>
</gene>
<dbReference type="GO" id="GO:0008299">
    <property type="term" value="P:isoprenoid biosynthetic process"/>
    <property type="evidence" value="ECO:0007669"/>
    <property type="project" value="UniProtKB-KW"/>
</dbReference>
<keyword evidence="6" id="KW-0414">Isoprene biosynthesis</keyword>
<keyword evidence="4" id="KW-0479">Metal-binding</keyword>
<evidence type="ECO:0000313" key="9">
    <source>
        <dbReference type="Proteomes" id="UP000002173"/>
    </source>
</evidence>
<dbReference type="VEuPathDB" id="PiroplasmaDB:BBOV_IV007310"/>
<comment type="caution">
    <text evidence="8">The sequence shown here is derived from an EMBL/GenBank/DDBJ whole genome shotgun (WGS) entry which is preliminary data.</text>
</comment>
<dbReference type="RefSeq" id="XP_001610655.1">
    <property type="nucleotide sequence ID" value="XM_001610605.1"/>
</dbReference>
<evidence type="ECO:0000256" key="2">
    <source>
        <dbReference type="ARBA" id="ARBA00006706"/>
    </source>
</evidence>
<dbReference type="Gene3D" id="1.10.600.10">
    <property type="entry name" value="Farnesyl Diphosphate Synthase"/>
    <property type="match status" value="1"/>
</dbReference>
<dbReference type="CDD" id="cd00685">
    <property type="entry name" value="Trans_IPPS_HT"/>
    <property type="match status" value="1"/>
</dbReference>
<dbReference type="Pfam" id="PF00348">
    <property type="entry name" value="polyprenyl_synt"/>
    <property type="match status" value="1"/>
</dbReference>
<protein>
    <submittedName>
        <fullName evidence="8">Polyprenyl synthetase superfamily protein</fullName>
    </submittedName>
</protein>
<dbReference type="GO" id="GO:1990234">
    <property type="term" value="C:transferase complex"/>
    <property type="evidence" value="ECO:0007669"/>
    <property type="project" value="TreeGrafter"/>
</dbReference>
<dbReference type="eggNOG" id="KOG0776">
    <property type="taxonomic scope" value="Eukaryota"/>
</dbReference>
<dbReference type="GO" id="GO:0004659">
    <property type="term" value="F:prenyltransferase activity"/>
    <property type="evidence" value="ECO:0007669"/>
    <property type="project" value="InterPro"/>
</dbReference>
<dbReference type="EMBL" id="AAXT01000002">
    <property type="protein sequence ID" value="EDO07087.1"/>
    <property type="molecule type" value="Genomic_DNA"/>
</dbReference>
<dbReference type="InParanoid" id="A7ARB8"/>
<evidence type="ECO:0000256" key="4">
    <source>
        <dbReference type="ARBA" id="ARBA00022723"/>
    </source>
</evidence>
<dbReference type="InterPro" id="IPR008949">
    <property type="entry name" value="Isoprenoid_synthase_dom_sf"/>
</dbReference>
<evidence type="ECO:0000256" key="3">
    <source>
        <dbReference type="ARBA" id="ARBA00022679"/>
    </source>
</evidence>
<dbReference type="AlphaFoldDB" id="A7ARB8"/>
<proteinExistence type="inferred from homology"/>
<dbReference type="GeneID" id="5478889"/>
<dbReference type="Proteomes" id="UP000002173">
    <property type="component" value="Unassembled WGS sequence"/>
</dbReference>
<organism evidence="8 9">
    <name type="scientific">Babesia bovis</name>
    <dbReference type="NCBI Taxonomy" id="5865"/>
    <lineage>
        <taxon>Eukaryota</taxon>
        <taxon>Sar</taxon>
        <taxon>Alveolata</taxon>
        <taxon>Apicomplexa</taxon>
        <taxon>Aconoidasida</taxon>
        <taxon>Piroplasmida</taxon>
        <taxon>Babesiidae</taxon>
        <taxon>Babesia</taxon>
    </lineage>
</organism>
<evidence type="ECO:0000256" key="6">
    <source>
        <dbReference type="ARBA" id="ARBA00023229"/>
    </source>
</evidence>
<dbReference type="FunCoup" id="A7ARB8">
    <property type="interactions" value="2"/>
</dbReference>
<evidence type="ECO:0000256" key="7">
    <source>
        <dbReference type="RuleBase" id="RU004466"/>
    </source>
</evidence>
<dbReference type="OMA" id="SLIAECC"/>
<evidence type="ECO:0000256" key="5">
    <source>
        <dbReference type="ARBA" id="ARBA00022842"/>
    </source>
</evidence>
<keyword evidence="3 7" id="KW-0808">Transferase</keyword>
<comment type="cofactor">
    <cofactor evidence="1">
        <name>Mg(2+)</name>
        <dbReference type="ChEBI" id="CHEBI:18420"/>
    </cofactor>
</comment>
<sequence length="457" mass="50780">MYSDACWQHALRCANSARPVFNHRPLQLAFQRRRHLHTSGTTPSYNYQIDDTVTSPYISQSHKYSHEYEQAVSLTSRIYQLGGAELKSERLRVSQEIGCAEPCTDKHTTLERLVNKFQERIQSQVLTDNTEINDVVKYVLTGQSKLFRPKLGLMVARLLSMRNTHGENTTSADEGSTLGYMNYGNLSTELMDKVLRLLQSYEIVHIGSLMHDDVLDSANLRRRMPAVHVKAGVKIAVLVGDLMLTRACSTVANLGSQVLTVRMSKALENLIKGEITTVEGTDNVESMMCNYLKKTFLKTASLIAECCASIASLLRQDEITCHKCYLLGLHVGMAFQIYDDLLDYECGSSDLGKPTLNDLSSGLITMPLLMALPESPGLGVLVTNGTVQSGNVDSVLPYVTCSQAYERSRYAVMMHLAEVSRILKGMEGNKTSPDSPLSDLSQSLLRFVYDTLTRLKG</sequence>
<reference evidence="8 9" key="1">
    <citation type="journal article" date="2007" name="PLoS Pathog.">
        <title>Genome sequence of Babesia bovis and comparative analysis of apicomplexan hemoprotozoa.</title>
        <authorList>
            <person name="Brayton K.A."/>
            <person name="Lau A.O.T."/>
            <person name="Herndon D.R."/>
            <person name="Hannick L."/>
            <person name="Kappmeyer L.S."/>
            <person name="Berens S.J."/>
            <person name="Bidwell S.L."/>
            <person name="Brown W.C."/>
            <person name="Crabtree J."/>
            <person name="Fadrosh D."/>
            <person name="Feldblum T."/>
            <person name="Forberger H.A."/>
            <person name="Haas B.J."/>
            <person name="Howell J.M."/>
            <person name="Khouri H."/>
            <person name="Koo H."/>
            <person name="Mann D.J."/>
            <person name="Norimine J."/>
            <person name="Paulsen I.T."/>
            <person name="Radune D."/>
            <person name="Ren Q."/>
            <person name="Smith R.K. Jr."/>
            <person name="Suarez C.E."/>
            <person name="White O."/>
            <person name="Wortman J.R."/>
            <person name="Knowles D.P. Jr."/>
            <person name="McElwain T.F."/>
            <person name="Nene V.M."/>
        </authorList>
    </citation>
    <scope>NUCLEOTIDE SEQUENCE [LARGE SCALE GENOMIC DNA]</scope>
    <source>
        <strain evidence="8">T2Bo</strain>
    </source>
</reference>
<dbReference type="GO" id="GO:0006744">
    <property type="term" value="P:ubiquinone biosynthetic process"/>
    <property type="evidence" value="ECO:0007669"/>
    <property type="project" value="TreeGrafter"/>
</dbReference>
<dbReference type="PANTHER" id="PTHR12001:SF69">
    <property type="entry name" value="ALL TRANS-POLYPRENYL-DIPHOSPHATE SYNTHASE PDSS1"/>
    <property type="match status" value="1"/>
</dbReference>
<keyword evidence="9" id="KW-1185">Reference proteome</keyword>
<reference evidence="9" key="2">
    <citation type="journal article" date="2020" name="Data Brief">
        <title>Transcriptome dataset of Babesia bovis life stages within vertebrate and invertebrate hosts.</title>
        <authorList>
            <person name="Ueti M.W."/>
            <person name="Johnson W.C."/>
            <person name="Kappmeyer L.S."/>
            <person name="Herndon D.R."/>
            <person name="Mousel M.R."/>
            <person name="Reif K.E."/>
            <person name="Taus N.S."/>
            <person name="Ifeonu O.O."/>
            <person name="Silva J.C."/>
            <person name="Suarez C.E."/>
            <person name="Brayton K.A."/>
        </authorList>
    </citation>
    <scope>NUCLEOTIDE SEQUENCE [LARGE SCALE GENOMIC DNA]</scope>
</reference>
<dbReference type="InterPro" id="IPR000092">
    <property type="entry name" value="Polyprenyl_synt"/>
</dbReference>
<accession>A7ARB8</accession>
<dbReference type="GO" id="GO:0046872">
    <property type="term" value="F:metal ion binding"/>
    <property type="evidence" value="ECO:0007669"/>
    <property type="project" value="UniProtKB-KW"/>
</dbReference>
<reference evidence="9" key="3">
    <citation type="journal article" date="2021" name="Int. J. Parasitol.">
        <title>Comparative analysis of gene expression between Babesia bovis blood stages and kinetes allowed by improved genome annotation.</title>
        <authorList>
            <person name="Ueti M.W."/>
            <person name="Johnson W.C."/>
            <person name="Kappmeyer L.S."/>
            <person name="Herndon D.R."/>
            <person name="Mousel M.R."/>
            <person name="Reif K.E."/>
            <person name="Taus N.S."/>
            <person name="Ifeonu O.O."/>
            <person name="Silva J.C."/>
            <person name="Suarez C.E."/>
            <person name="Brayton K.A."/>
        </authorList>
    </citation>
    <scope>NUCLEOTIDE SEQUENCE [LARGE SCALE GENOMIC DNA]</scope>
</reference>
<keyword evidence="5" id="KW-0460">Magnesium</keyword>
<name>A7ARB8_BABBO</name>
<dbReference type="SUPFAM" id="SSF48576">
    <property type="entry name" value="Terpenoid synthases"/>
    <property type="match status" value="1"/>
</dbReference>
<dbReference type="STRING" id="5865.A7ARB8"/>
<evidence type="ECO:0000256" key="1">
    <source>
        <dbReference type="ARBA" id="ARBA00001946"/>
    </source>
</evidence>